<organism evidence="12 13">
    <name type="scientific">Candidatus Wildermuthbacteria bacterium RIFCSPHIGHO2_02_FULL_45_25</name>
    <dbReference type="NCBI Taxonomy" id="1802450"/>
    <lineage>
        <taxon>Bacteria</taxon>
        <taxon>Candidatus Wildermuthiibacteriota</taxon>
    </lineage>
</organism>
<accession>A0A1G2R0U0</accession>
<comment type="caution">
    <text evidence="12">The sequence shown here is derived from an EMBL/GenBank/DDBJ whole genome shotgun (WGS) entry which is preliminary data.</text>
</comment>
<feature type="domain" description="Membrane insertase YidC/Oxa/ALB C-terminal" evidence="11">
    <location>
        <begin position="36"/>
        <end position="237"/>
    </location>
</feature>
<dbReference type="PANTHER" id="PTHR12428">
    <property type="entry name" value="OXA1"/>
    <property type="match status" value="1"/>
</dbReference>
<gene>
    <name evidence="12" type="ORF">A3C04_00080</name>
</gene>
<evidence type="ECO:0000256" key="3">
    <source>
        <dbReference type="ARBA" id="ARBA00022475"/>
    </source>
</evidence>
<dbReference type="InterPro" id="IPR028055">
    <property type="entry name" value="YidC/Oxa/ALB_C"/>
</dbReference>
<evidence type="ECO:0000313" key="13">
    <source>
        <dbReference type="Proteomes" id="UP000178092"/>
    </source>
</evidence>
<keyword evidence="5" id="KW-0653">Protein transport</keyword>
<dbReference type="Proteomes" id="UP000178092">
    <property type="component" value="Unassembled WGS sequence"/>
</dbReference>
<protein>
    <recommendedName>
        <fullName evidence="11">Membrane insertase YidC/Oxa/ALB C-terminal domain-containing protein</fullName>
    </recommendedName>
</protein>
<keyword evidence="2" id="KW-0813">Transport</keyword>
<dbReference type="NCBIfam" id="TIGR03592">
    <property type="entry name" value="yidC_oxa1_cterm"/>
    <property type="match status" value="1"/>
</dbReference>
<dbReference type="CDD" id="cd20070">
    <property type="entry name" value="5TM_YidC_Alb3"/>
    <property type="match status" value="1"/>
</dbReference>
<feature type="transmembrane region" description="Helical" evidence="10">
    <location>
        <begin position="12"/>
        <end position="31"/>
    </location>
</feature>
<evidence type="ECO:0000256" key="9">
    <source>
        <dbReference type="RuleBase" id="RU003945"/>
    </source>
</evidence>
<evidence type="ECO:0000256" key="4">
    <source>
        <dbReference type="ARBA" id="ARBA00022692"/>
    </source>
</evidence>
<dbReference type="InterPro" id="IPR047196">
    <property type="entry name" value="YidC_ALB_C"/>
</dbReference>
<feature type="transmembrane region" description="Helical" evidence="10">
    <location>
        <begin position="105"/>
        <end position="128"/>
    </location>
</feature>
<evidence type="ECO:0000256" key="6">
    <source>
        <dbReference type="ARBA" id="ARBA00022989"/>
    </source>
</evidence>
<evidence type="ECO:0000256" key="7">
    <source>
        <dbReference type="ARBA" id="ARBA00023136"/>
    </source>
</evidence>
<sequence>MDIIFGFFKGIYHFALYQPIFNALIILVQYIPGKDFGIAIIVLTFVFRFLTYPLGAQAIRAQKRLSELQPKIKEIQKKFKDKREEQARAVMELYRAEGVNPFASILPLLLQIPLFIVFINIFSHGIQVEQFNYLYSFVARPDLIEPSFLGMVSLNEKNIMLAVAAGILQFIQLKQANPKTKKRQKGEKPDMASMMQSQMMYIFPVFMVIFASRVPAAFGLYLIATTVFSIWQQWFIARKERKTSELQPSQNV</sequence>
<dbReference type="AlphaFoldDB" id="A0A1G2R0U0"/>
<name>A0A1G2R0U0_9BACT</name>
<keyword evidence="8" id="KW-0143">Chaperone</keyword>
<evidence type="ECO:0000256" key="8">
    <source>
        <dbReference type="ARBA" id="ARBA00023186"/>
    </source>
</evidence>
<keyword evidence="3" id="KW-1003">Cell membrane</keyword>
<reference evidence="12 13" key="1">
    <citation type="journal article" date="2016" name="Nat. Commun.">
        <title>Thousands of microbial genomes shed light on interconnected biogeochemical processes in an aquifer system.</title>
        <authorList>
            <person name="Anantharaman K."/>
            <person name="Brown C.T."/>
            <person name="Hug L.A."/>
            <person name="Sharon I."/>
            <person name="Castelle C.J."/>
            <person name="Probst A.J."/>
            <person name="Thomas B.C."/>
            <person name="Singh A."/>
            <person name="Wilkins M.J."/>
            <person name="Karaoz U."/>
            <person name="Brodie E.L."/>
            <person name="Williams K.H."/>
            <person name="Hubbard S.S."/>
            <person name="Banfield J.F."/>
        </authorList>
    </citation>
    <scope>NUCLEOTIDE SEQUENCE [LARGE SCALE GENOMIC DNA]</scope>
</reference>
<comment type="subcellular location">
    <subcellularLocation>
        <location evidence="1">Cell membrane</location>
        <topology evidence="1">Multi-pass membrane protein</topology>
    </subcellularLocation>
    <subcellularLocation>
        <location evidence="9">Membrane</location>
        <topology evidence="9">Multi-pass membrane protein</topology>
    </subcellularLocation>
</comment>
<dbReference type="GO" id="GO:0032977">
    <property type="term" value="F:membrane insertase activity"/>
    <property type="evidence" value="ECO:0007669"/>
    <property type="project" value="InterPro"/>
</dbReference>
<keyword evidence="4 9" id="KW-0812">Transmembrane</keyword>
<comment type="similarity">
    <text evidence="9">Belongs to the OXA1/ALB3/YidC family.</text>
</comment>
<dbReference type="Pfam" id="PF02096">
    <property type="entry name" value="60KD_IMP"/>
    <property type="match status" value="1"/>
</dbReference>
<dbReference type="GO" id="GO:0015031">
    <property type="term" value="P:protein transport"/>
    <property type="evidence" value="ECO:0007669"/>
    <property type="project" value="UniProtKB-KW"/>
</dbReference>
<evidence type="ECO:0000256" key="2">
    <source>
        <dbReference type="ARBA" id="ARBA00022448"/>
    </source>
</evidence>
<evidence type="ECO:0000256" key="1">
    <source>
        <dbReference type="ARBA" id="ARBA00004651"/>
    </source>
</evidence>
<proteinExistence type="inferred from homology"/>
<keyword evidence="6 10" id="KW-1133">Transmembrane helix</keyword>
<feature type="transmembrane region" description="Helical" evidence="10">
    <location>
        <begin position="37"/>
        <end position="55"/>
    </location>
</feature>
<evidence type="ECO:0000259" key="11">
    <source>
        <dbReference type="Pfam" id="PF02096"/>
    </source>
</evidence>
<evidence type="ECO:0000256" key="10">
    <source>
        <dbReference type="SAM" id="Phobius"/>
    </source>
</evidence>
<dbReference type="InterPro" id="IPR001708">
    <property type="entry name" value="YidC/ALB3/OXA1/COX18"/>
</dbReference>
<evidence type="ECO:0000256" key="5">
    <source>
        <dbReference type="ARBA" id="ARBA00022927"/>
    </source>
</evidence>
<dbReference type="PANTHER" id="PTHR12428:SF65">
    <property type="entry name" value="CYTOCHROME C OXIDASE ASSEMBLY PROTEIN COX18, MITOCHONDRIAL"/>
    <property type="match status" value="1"/>
</dbReference>
<dbReference type="EMBL" id="MHTV01000040">
    <property type="protein sequence ID" value="OHA65882.1"/>
    <property type="molecule type" value="Genomic_DNA"/>
</dbReference>
<dbReference type="GO" id="GO:0005886">
    <property type="term" value="C:plasma membrane"/>
    <property type="evidence" value="ECO:0007669"/>
    <property type="project" value="UniProtKB-SubCell"/>
</dbReference>
<keyword evidence="7 10" id="KW-0472">Membrane</keyword>
<dbReference type="GO" id="GO:0051205">
    <property type="term" value="P:protein insertion into membrane"/>
    <property type="evidence" value="ECO:0007669"/>
    <property type="project" value="TreeGrafter"/>
</dbReference>
<evidence type="ECO:0000313" key="12">
    <source>
        <dbReference type="EMBL" id="OHA65882.1"/>
    </source>
</evidence>
<feature type="transmembrane region" description="Helical" evidence="10">
    <location>
        <begin position="218"/>
        <end position="237"/>
    </location>
</feature>